<dbReference type="Pfam" id="PF00356">
    <property type="entry name" value="LacI"/>
    <property type="match status" value="1"/>
</dbReference>
<name>A0A1Y5E104_COLPS</name>
<proteinExistence type="predicted"/>
<dbReference type="InterPro" id="IPR000843">
    <property type="entry name" value="HTH_LacI"/>
</dbReference>
<dbReference type="GO" id="GO:0003700">
    <property type="term" value="F:DNA-binding transcription factor activity"/>
    <property type="evidence" value="ECO:0007669"/>
    <property type="project" value="TreeGrafter"/>
</dbReference>
<evidence type="ECO:0000256" key="3">
    <source>
        <dbReference type="ARBA" id="ARBA00023163"/>
    </source>
</evidence>
<dbReference type="Proteomes" id="UP000243053">
    <property type="component" value="Unassembled WGS sequence"/>
</dbReference>
<evidence type="ECO:0000259" key="4">
    <source>
        <dbReference type="PROSITE" id="PS50932"/>
    </source>
</evidence>
<evidence type="ECO:0000313" key="5">
    <source>
        <dbReference type="EMBL" id="OUR76461.1"/>
    </source>
</evidence>
<accession>A0A1Y5E104</accession>
<evidence type="ECO:0000256" key="1">
    <source>
        <dbReference type="ARBA" id="ARBA00023015"/>
    </source>
</evidence>
<dbReference type="Pfam" id="PF13377">
    <property type="entry name" value="Peripla_BP_3"/>
    <property type="match status" value="1"/>
</dbReference>
<dbReference type="SUPFAM" id="SSF47413">
    <property type="entry name" value="lambda repressor-like DNA-binding domains"/>
    <property type="match status" value="1"/>
</dbReference>
<dbReference type="InterPro" id="IPR046335">
    <property type="entry name" value="LacI/GalR-like_sensor"/>
</dbReference>
<dbReference type="InterPro" id="IPR010982">
    <property type="entry name" value="Lambda_DNA-bd_dom_sf"/>
</dbReference>
<dbReference type="PROSITE" id="PS00356">
    <property type="entry name" value="HTH_LACI_1"/>
    <property type="match status" value="1"/>
</dbReference>
<comment type="caution">
    <text evidence="5">The sequence shown here is derived from an EMBL/GenBank/DDBJ whole genome shotgun (WGS) entry which is preliminary data.</text>
</comment>
<gene>
    <name evidence="5" type="ORF">A9Q75_16500</name>
</gene>
<keyword evidence="1" id="KW-0805">Transcription regulation</keyword>
<dbReference type="PANTHER" id="PTHR30146:SF153">
    <property type="entry name" value="LACTOSE OPERON REPRESSOR"/>
    <property type="match status" value="1"/>
</dbReference>
<dbReference type="CDD" id="cd01545">
    <property type="entry name" value="PBP1_SalR"/>
    <property type="match status" value="1"/>
</dbReference>
<reference evidence="6" key="1">
    <citation type="journal article" date="2017" name="Proc. Natl. Acad. Sci. U.S.A.">
        <title>Simulation of Deepwater Horizon oil plume reveals substrate specialization within a complex community of hydrocarbon degraders.</title>
        <authorList>
            <person name="Hu P."/>
            <person name="Dubinsky E.A."/>
            <person name="Probst A.J."/>
            <person name="Wang J."/>
            <person name="Sieber C.M.K."/>
            <person name="Tom L.M."/>
            <person name="Gardinali P."/>
            <person name="Banfield J.F."/>
            <person name="Atlas R.M."/>
            <person name="Andersen G.L."/>
        </authorList>
    </citation>
    <scope>NUCLEOTIDE SEQUENCE [LARGE SCALE GENOMIC DNA]</scope>
</reference>
<dbReference type="EMBL" id="MAAF01000102">
    <property type="protein sequence ID" value="OUR76461.1"/>
    <property type="molecule type" value="Genomic_DNA"/>
</dbReference>
<dbReference type="PANTHER" id="PTHR30146">
    <property type="entry name" value="LACI-RELATED TRANSCRIPTIONAL REPRESSOR"/>
    <property type="match status" value="1"/>
</dbReference>
<feature type="domain" description="HTH lacI-type" evidence="4">
    <location>
        <begin position="4"/>
        <end position="58"/>
    </location>
</feature>
<evidence type="ECO:0000313" key="6">
    <source>
        <dbReference type="Proteomes" id="UP000243053"/>
    </source>
</evidence>
<dbReference type="Gene3D" id="1.10.260.40">
    <property type="entry name" value="lambda repressor-like DNA-binding domains"/>
    <property type="match status" value="1"/>
</dbReference>
<dbReference type="PROSITE" id="PS50932">
    <property type="entry name" value="HTH_LACI_2"/>
    <property type="match status" value="1"/>
</dbReference>
<dbReference type="Gene3D" id="3.40.50.2300">
    <property type="match status" value="2"/>
</dbReference>
<keyword evidence="2" id="KW-0238">DNA-binding</keyword>
<dbReference type="AlphaFoldDB" id="A0A1Y5E104"/>
<evidence type="ECO:0000256" key="2">
    <source>
        <dbReference type="ARBA" id="ARBA00023125"/>
    </source>
</evidence>
<dbReference type="InterPro" id="IPR028082">
    <property type="entry name" value="Peripla_BP_I"/>
</dbReference>
<dbReference type="SMART" id="SM00354">
    <property type="entry name" value="HTH_LACI"/>
    <property type="match status" value="1"/>
</dbReference>
<dbReference type="PRINTS" id="PR00036">
    <property type="entry name" value="HTHLACI"/>
</dbReference>
<sequence>MTKTTIKDVALKAGVSVKTVSRVINNEVNVRTEMRDKVKKAVSELGFQRNAVARALRNQQTSILTLLYSNPNPGYIFEVQNGIQAQCDLDNYNLQILPCEHTDENFFAKIESLLQRSSTDGILLIEPLCDMPEVINLLEKYQIPYALISPANSELSAPFARSNDEQAAYQMTEYLISQGHRDIGFIMGDPSHGDSHQRLKGYKNALAVNGITVDEKFFEQGYFTFESGETSARRLLSLENRPSAIFASNDYMAAAVLKVAAQKRIKVPQELSIVGYDDTPVSKQIWPALTTVRQPIREISAHATKKLIATLNKQPFADIQTLFECQLVVRESSSIWASA</sequence>
<keyword evidence="3" id="KW-0804">Transcription</keyword>
<organism evidence="5 6">
    <name type="scientific">Colwellia psychrerythraea</name>
    <name type="common">Vibrio psychroerythus</name>
    <dbReference type="NCBI Taxonomy" id="28229"/>
    <lineage>
        <taxon>Bacteria</taxon>
        <taxon>Pseudomonadati</taxon>
        <taxon>Pseudomonadota</taxon>
        <taxon>Gammaproteobacteria</taxon>
        <taxon>Alteromonadales</taxon>
        <taxon>Colwelliaceae</taxon>
        <taxon>Colwellia</taxon>
    </lineage>
</organism>
<dbReference type="SUPFAM" id="SSF53822">
    <property type="entry name" value="Periplasmic binding protein-like I"/>
    <property type="match status" value="1"/>
</dbReference>
<protein>
    <recommendedName>
        <fullName evidence="4">HTH lacI-type domain-containing protein</fullName>
    </recommendedName>
</protein>
<dbReference type="GO" id="GO:0000976">
    <property type="term" value="F:transcription cis-regulatory region binding"/>
    <property type="evidence" value="ECO:0007669"/>
    <property type="project" value="TreeGrafter"/>
</dbReference>
<dbReference type="CDD" id="cd01392">
    <property type="entry name" value="HTH_LacI"/>
    <property type="match status" value="1"/>
</dbReference>